<dbReference type="Gene3D" id="3.40.50.150">
    <property type="entry name" value="Vaccinia Virus protein VP39"/>
    <property type="match status" value="1"/>
</dbReference>
<dbReference type="SUPFAM" id="SSF53335">
    <property type="entry name" value="S-adenosyl-L-methionine-dependent methyltransferases"/>
    <property type="match status" value="1"/>
</dbReference>
<evidence type="ECO:0000313" key="1">
    <source>
        <dbReference type="EMBL" id="OKH24148.1"/>
    </source>
</evidence>
<reference evidence="1 2" key="1">
    <citation type="submission" date="2016-11" db="EMBL/GenBank/DDBJ databases">
        <title>Draft Genome Sequences of Nine Cyanobacterial Strains from Diverse Habitats.</title>
        <authorList>
            <person name="Zhu T."/>
            <person name="Hou S."/>
            <person name="Lu X."/>
            <person name="Hess W.R."/>
        </authorList>
    </citation>
    <scope>NUCLEOTIDE SEQUENCE [LARGE SCALE GENOMIC DNA]</scope>
    <source>
        <strain evidence="1 2">NIES-593</strain>
    </source>
</reference>
<dbReference type="Proteomes" id="UP000186868">
    <property type="component" value="Unassembled WGS sequence"/>
</dbReference>
<organism evidence="1 2">
    <name type="scientific">Hydrococcus rivularis NIES-593</name>
    <dbReference type="NCBI Taxonomy" id="1921803"/>
    <lineage>
        <taxon>Bacteria</taxon>
        <taxon>Bacillati</taxon>
        <taxon>Cyanobacteriota</taxon>
        <taxon>Cyanophyceae</taxon>
        <taxon>Pleurocapsales</taxon>
        <taxon>Hydrococcaceae</taxon>
        <taxon>Hydrococcus</taxon>
    </lineage>
</organism>
<proteinExistence type="predicted"/>
<dbReference type="CDD" id="cd02440">
    <property type="entry name" value="AdoMet_MTases"/>
    <property type="match status" value="1"/>
</dbReference>
<dbReference type="InterPro" id="IPR029063">
    <property type="entry name" value="SAM-dependent_MTases_sf"/>
</dbReference>
<dbReference type="GO" id="GO:0008168">
    <property type="term" value="F:methyltransferase activity"/>
    <property type="evidence" value="ECO:0007669"/>
    <property type="project" value="InterPro"/>
</dbReference>
<dbReference type="InterPro" id="IPR002052">
    <property type="entry name" value="DNA_methylase_N6_adenine_CS"/>
</dbReference>
<dbReference type="OrthoDB" id="415634at2"/>
<dbReference type="GO" id="GO:0003676">
    <property type="term" value="F:nucleic acid binding"/>
    <property type="evidence" value="ECO:0007669"/>
    <property type="project" value="InterPro"/>
</dbReference>
<dbReference type="STRING" id="1921803.NIES593_08300"/>
<protein>
    <submittedName>
        <fullName evidence="1">Uncharacterized protein</fullName>
    </submittedName>
</protein>
<dbReference type="RefSeq" id="WP_073599133.1">
    <property type="nucleotide sequence ID" value="NZ_MRCB01000007.1"/>
</dbReference>
<dbReference type="AlphaFoldDB" id="A0A1U7HKT4"/>
<dbReference type="EMBL" id="MRCB01000007">
    <property type="protein sequence ID" value="OKH24148.1"/>
    <property type="molecule type" value="Genomic_DNA"/>
</dbReference>
<dbReference type="PRINTS" id="PR00507">
    <property type="entry name" value="N12N6MTFRASE"/>
</dbReference>
<gene>
    <name evidence="1" type="ORF">NIES593_08300</name>
</gene>
<comment type="caution">
    <text evidence="1">The sequence shown here is derived from an EMBL/GenBank/DDBJ whole genome shotgun (WGS) entry which is preliminary data.</text>
</comment>
<accession>A0A1U7HKT4</accession>
<dbReference type="GO" id="GO:0032259">
    <property type="term" value="P:methylation"/>
    <property type="evidence" value="ECO:0007669"/>
    <property type="project" value="InterPro"/>
</dbReference>
<sequence>MIFKAMSDRIMLIDAFTRYFNEGEAFSTIIEARIYAESILGEKVNSGTFLAKQIEESLEAGLVRAARTIVDDSQSPKQAYARLVDLYQRQPTLGTRSSTSVLQQAYSTPIPIAYLAAMLAEITPQKTVYEPTAGHGALLIASNPARATVNELNRDRASDLRSQGYTVTEQDASVYLPDSQHDVVIMNPPFGAIGNRRFNAGQYSTTQIDRAIALHALKAMKSDGRAVLILGSKLGSDEGQRSNRYNTKETRAFYYSLYEQYNVIEHISIWGNLYRKQGAGFPIDLVGGCPGASHCRWKLGDTNGAKP</sequence>
<dbReference type="PROSITE" id="PS00092">
    <property type="entry name" value="N6_MTASE"/>
    <property type="match status" value="1"/>
</dbReference>
<keyword evidence="2" id="KW-1185">Reference proteome</keyword>
<evidence type="ECO:0000313" key="2">
    <source>
        <dbReference type="Proteomes" id="UP000186868"/>
    </source>
</evidence>
<name>A0A1U7HKT4_9CYAN</name>